<evidence type="ECO:0000256" key="4">
    <source>
        <dbReference type="ARBA" id="ARBA00048462"/>
    </source>
</evidence>
<dbReference type="AlphaFoldDB" id="A0AAW9E170"/>
<evidence type="ECO:0000256" key="3">
    <source>
        <dbReference type="ARBA" id="ARBA00023315"/>
    </source>
</evidence>
<dbReference type="InterPro" id="IPR014043">
    <property type="entry name" value="Acyl_transferase_dom"/>
</dbReference>
<protein>
    <recommendedName>
        <fullName evidence="1">[acyl-carrier-protein] S-malonyltransferase</fullName>
        <ecNumber evidence="1">2.3.1.39</ecNumber>
    </recommendedName>
</protein>
<dbReference type="InterPro" id="IPR016036">
    <property type="entry name" value="Malonyl_transacylase_ACP-bd"/>
</dbReference>
<keyword evidence="2 6" id="KW-0808">Transferase</keyword>
<proteinExistence type="predicted"/>
<evidence type="ECO:0000313" key="7">
    <source>
        <dbReference type="Proteomes" id="UP001279012"/>
    </source>
</evidence>
<dbReference type="InterPro" id="IPR016035">
    <property type="entry name" value="Acyl_Trfase/lysoPLipase"/>
</dbReference>
<evidence type="ECO:0000259" key="5">
    <source>
        <dbReference type="SMART" id="SM00827"/>
    </source>
</evidence>
<dbReference type="EMBL" id="JAWZZT010000007">
    <property type="protein sequence ID" value="MDX7014920.1"/>
    <property type="molecule type" value="Genomic_DNA"/>
</dbReference>
<evidence type="ECO:0000256" key="1">
    <source>
        <dbReference type="ARBA" id="ARBA00013258"/>
    </source>
</evidence>
<feature type="domain" description="Malonyl-CoA:ACP transacylase (MAT)" evidence="5">
    <location>
        <begin position="12"/>
        <end position="292"/>
    </location>
</feature>
<dbReference type="Proteomes" id="UP001279012">
    <property type="component" value="Unassembled WGS sequence"/>
</dbReference>
<keyword evidence="3 6" id="KW-0012">Acyltransferase</keyword>
<dbReference type="SUPFAM" id="SSF55048">
    <property type="entry name" value="Probable ACP-binding domain of malonyl-CoA ACP transacylase"/>
    <property type="match status" value="1"/>
</dbReference>
<dbReference type="InterPro" id="IPR001227">
    <property type="entry name" value="Ac_transferase_dom_sf"/>
</dbReference>
<comment type="caution">
    <text evidence="6">The sequence shown here is derived from an EMBL/GenBank/DDBJ whole genome shotgun (WGS) entry which is preliminary data.</text>
</comment>
<dbReference type="Pfam" id="PF00698">
    <property type="entry name" value="Acyl_transf_1"/>
    <property type="match status" value="1"/>
</dbReference>
<dbReference type="RefSeq" id="WP_015367966.1">
    <property type="nucleotide sequence ID" value="NZ_CABGSS010000001.1"/>
</dbReference>
<dbReference type="SUPFAM" id="SSF52151">
    <property type="entry name" value="FabD/lysophospholipase-like"/>
    <property type="match status" value="1"/>
</dbReference>
<comment type="catalytic activity">
    <reaction evidence="4">
        <text>holo-[ACP] + malonyl-CoA = malonyl-[ACP] + CoA</text>
        <dbReference type="Rhea" id="RHEA:41792"/>
        <dbReference type="Rhea" id="RHEA-COMP:9623"/>
        <dbReference type="Rhea" id="RHEA-COMP:9685"/>
        <dbReference type="ChEBI" id="CHEBI:57287"/>
        <dbReference type="ChEBI" id="CHEBI:57384"/>
        <dbReference type="ChEBI" id="CHEBI:64479"/>
        <dbReference type="ChEBI" id="CHEBI:78449"/>
        <dbReference type="EC" id="2.3.1.39"/>
    </reaction>
</comment>
<gene>
    <name evidence="6" type="ORF">SJ059_10660</name>
</gene>
<evidence type="ECO:0000313" key="6">
    <source>
        <dbReference type="EMBL" id="MDX7014920.1"/>
    </source>
</evidence>
<dbReference type="PANTHER" id="PTHR42681">
    <property type="entry name" value="MALONYL-COA-ACYL CARRIER PROTEIN TRANSACYLASE, MITOCHONDRIAL"/>
    <property type="match status" value="1"/>
</dbReference>
<dbReference type="InterPro" id="IPR050858">
    <property type="entry name" value="Mal-CoA-ACP_Trans/PKS_FabD"/>
</dbReference>
<dbReference type="Gene3D" id="3.40.366.10">
    <property type="entry name" value="Malonyl-Coenzyme A Acyl Carrier Protein, domain 2"/>
    <property type="match status" value="1"/>
</dbReference>
<organism evidence="6 7">
    <name type="scientific">Klebsiella aerogenes</name>
    <name type="common">Enterobacter aerogenes</name>
    <dbReference type="NCBI Taxonomy" id="548"/>
    <lineage>
        <taxon>Bacteria</taxon>
        <taxon>Pseudomonadati</taxon>
        <taxon>Pseudomonadota</taxon>
        <taxon>Gammaproteobacteria</taxon>
        <taxon>Enterobacterales</taxon>
        <taxon>Enterobacteriaceae</taxon>
        <taxon>Klebsiella/Raoultella group</taxon>
        <taxon>Klebsiella</taxon>
    </lineage>
</organism>
<evidence type="ECO:0000256" key="2">
    <source>
        <dbReference type="ARBA" id="ARBA00022679"/>
    </source>
</evidence>
<dbReference type="Gene3D" id="3.30.70.250">
    <property type="entry name" value="Malonyl-CoA ACP transacylase, ACP-binding"/>
    <property type="match status" value="1"/>
</dbReference>
<dbReference type="PANTHER" id="PTHR42681:SF1">
    <property type="entry name" value="MALONYL-COA-ACYL CARRIER PROTEIN TRANSACYLASE, MITOCHONDRIAL"/>
    <property type="match status" value="1"/>
</dbReference>
<dbReference type="GO" id="GO:0004314">
    <property type="term" value="F:[acyl-carrier-protein] S-malonyltransferase activity"/>
    <property type="evidence" value="ECO:0007669"/>
    <property type="project" value="UniProtKB-EC"/>
</dbReference>
<dbReference type="SMART" id="SM00827">
    <property type="entry name" value="PKS_AT"/>
    <property type="match status" value="1"/>
</dbReference>
<sequence>MTKQSVQPTVLIFAGQGNPVVGMGADLWDLNTTTREIWDCASDVTGLDLRRLCQKGPMNRLVKTTTQQAAVTAINVTLYSLYAEQFSDANVIGSCGHSVGEYSALYAAGALTLENVFKLILARSTIMDDLSNIHKGAMLAVRGADFQMVSQLINDSGSQVVVSCDNSPYQQVVGGTLPDLSEFTGRLMGAGLEAIKLGVSGPWHTPLMSEGVQPMRDALKTVEILRPNHPVLMNVTGCEEYNPEKIKENLSLHLTHRVQWTASMSAFLQHIPSARFVEISNKAYLGQLLNDFDGFSAEYYRHCRKLLVAPRG</sequence>
<name>A0AAW9E170_KLEAE</name>
<reference evidence="6" key="1">
    <citation type="submission" date="2023-11" db="EMBL/GenBank/DDBJ databases">
        <title>Detection of rare carbapenemases in Enterobacterales - comparison of two colorimetric and two CIM-based carbapenemase assays.</title>
        <authorList>
            <person name="Schaffarczyk L."/>
            <person name="Noster J."/>
            <person name="Stelzer Y."/>
            <person name="Sattler J."/>
            <person name="Gatermann S."/>
            <person name="Hamprecht A."/>
        </authorList>
    </citation>
    <scope>NUCLEOTIDE SEQUENCE</scope>
    <source>
        <strain evidence="6">CIM-Cont-037</strain>
    </source>
</reference>
<dbReference type="EC" id="2.3.1.39" evidence="1"/>
<dbReference type="GO" id="GO:0006633">
    <property type="term" value="P:fatty acid biosynthetic process"/>
    <property type="evidence" value="ECO:0007669"/>
    <property type="project" value="TreeGrafter"/>
</dbReference>
<accession>A0AAW9E170</accession>